<dbReference type="EC" id="4.6.1.2" evidence="2"/>
<evidence type="ECO:0000256" key="10">
    <source>
        <dbReference type="SAM" id="Phobius"/>
    </source>
</evidence>
<dbReference type="InterPro" id="IPR013587">
    <property type="entry name" value="Nitrate/nitrite_sensing"/>
</dbReference>
<evidence type="ECO:0000259" key="11">
    <source>
        <dbReference type="PROSITE" id="PS50125"/>
    </source>
</evidence>
<dbReference type="Gene3D" id="3.30.70.1230">
    <property type="entry name" value="Nucleotide cyclase"/>
    <property type="match status" value="1"/>
</dbReference>
<evidence type="ECO:0000256" key="4">
    <source>
        <dbReference type="ARBA" id="ARBA00022729"/>
    </source>
</evidence>
<dbReference type="OMA" id="IANISWV"/>
<dbReference type="GO" id="GO:0035556">
    <property type="term" value="P:intracellular signal transduction"/>
    <property type="evidence" value="ECO:0007669"/>
    <property type="project" value="InterPro"/>
</dbReference>
<dbReference type="InterPro" id="IPR050401">
    <property type="entry name" value="Cyclic_nucleotide_synthase"/>
</dbReference>
<dbReference type="RefSeq" id="XP_038046643.1">
    <property type="nucleotide sequence ID" value="XM_038190715.1"/>
</dbReference>
<dbReference type="SUPFAM" id="SSF55073">
    <property type="entry name" value="Nucleotide cyclase"/>
    <property type="match status" value="1"/>
</dbReference>
<evidence type="ECO:0000313" key="13">
    <source>
        <dbReference type="Proteomes" id="UP000887568"/>
    </source>
</evidence>
<dbReference type="EnsemblMetazoa" id="XM_038190715.1">
    <property type="protein sequence ID" value="XP_038046643.1"/>
    <property type="gene ID" value="LOC119720854"/>
</dbReference>
<dbReference type="InterPro" id="IPR001054">
    <property type="entry name" value="A/G_cyclase"/>
</dbReference>
<dbReference type="InterPro" id="IPR029787">
    <property type="entry name" value="Nucleotide_cyclase"/>
</dbReference>
<dbReference type="PANTHER" id="PTHR11920:SF499">
    <property type="entry name" value="GUANYLATE CYCLASE DOMAIN-CONTAINING PROTEIN"/>
    <property type="match status" value="1"/>
</dbReference>
<dbReference type="Gene3D" id="6.10.250.780">
    <property type="match status" value="1"/>
</dbReference>
<dbReference type="GO" id="GO:0000166">
    <property type="term" value="F:nucleotide binding"/>
    <property type="evidence" value="ECO:0007669"/>
    <property type="project" value="UniProtKB-KW"/>
</dbReference>
<reference evidence="12" key="1">
    <citation type="submission" date="2022-11" db="UniProtKB">
        <authorList>
            <consortium name="EnsemblMetazoa"/>
        </authorList>
    </citation>
    <scope>IDENTIFICATION</scope>
</reference>
<keyword evidence="8" id="KW-0456">Lyase</keyword>
<evidence type="ECO:0000256" key="1">
    <source>
        <dbReference type="ARBA" id="ARBA00004479"/>
    </source>
</evidence>
<dbReference type="GO" id="GO:0004383">
    <property type="term" value="F:guanylate cyclase activity"/>
    <property type="evidence" value="ECO:0007669"/>
    <property type="project" value="UniProtKB-EC"/>
</dbReference>
<evidence type="ECO:0000256" key="5">
    <source>
        <dbReference type="ARBA" id="ARBA00022741"/>
    </source>
</evidence>
<sequence length="465" mass="53134">MLRQARVRPAESESPRCATQSVELETVGNQGTRWRLCLCLGLQADTKKKQQRRQVWRMVVMTLIPILALAILAVVLMTNSSADNVRLQWLRNEVGGSVENAGQLIHRLQIERGMTAFYLSSGNREELDNLQGIYEQTDSAIDRISWVNDNSHAAPAFFEHKEYYRAHLIRFRKNLVSPEGINVTISDVMIFYTNDIDIILGWLAMGIKLYDPAGGLWSKLISYQLLLLAKEHTGKERAIGSTFYSRGGFSQNNDFIWFMNESVAGKRFLDIALQFSLFLEEASEGIIDDTVTSQIEDMRSEIHLNNHQLLEPSLAKGDRWFQNMTHFINDLLQLQTKMGNSIIEELNSDMRWSLSYVVAYAFLLSTVLITGPLIIRGIIRQTHRIQQVGDSLHRKTLELREEKMKSDSLLYQMLPKVVAEQLKLTGQTPAESYDEVTVFFSDLVNFTAMSAISTPMQVRFFFFNS</sequence>
<dbReference type="Proteomes" id="UP000887568">
    <property type="component" value="Unplaced"/>
</dbReference>
<evidence type="ECO:0000256" key="9">
    <source>
        <dbReference type="ARBA" id="ARBA00023293"/>
    </source>
</evidence>
<evidence type="ECO:0000256" key="7">
    <source>
        <dbReference type="ARBA" id="ARBA00023136"/>
    </source>
</evidence>
<dbReference type="PANTHER" id="PTHR11920">
    <property type="entry name" value="GUANYLYL CYCLASE"/>
    <property type="match status" value="1"/>
</dbReference>
<dbReference type="Pfam" id="PF08376">
    <property type="entry name" value="NIT"/>
    <property type="match status" value="1"/>
</dbReference>
<feature type="domain" description="Guanylate cyclase" evidence="11">
    <location>
        <begin position="437"/>
        <end position="465"/>
    </location>
</feature>
<dbReference type="GeneID" id="119720854"/>
<dbReference type="InterPro" id="IPR011645">
    <property type="entry name" value="HNOB_dom_associated"/>
</dbReference>
<evidence type="ECO:0000256" key="2">
    <source>
        <dbReference type="ARBA" id="ARBA00012202"/>
    </source>
</evidence>
<dbReference type="GO" id="GO:0005886">
    <property type="term" value="C:plasma membrane"/>
    <property type="evidence" value="ECO:0007669"/>
    <property type="project" value="TreeGrafter"/>
</dbReference>
<organism evidence="12 13">
    <name type="scientific">Patiria miniata</name>
    <name type="common">Bat star</name>
    <name type="synonym">Asterina miniata</name>
    <dbReference type="NCBI Taxonomy" id="46514"/>
    <lineage>
        <taxon>Eukaryota</taxon>
        <taxon>Metazoa</taxon>
        <taxon>Echinodermata</taxon>
        <taxon>Eleutherozoa</taxon>
        <taxon>Asterozoa</taxon>
        <taxon>Asteroidea</taxon>
        <taxon>Valvatacea</taxon>
        <taxon>Valvatida</taxon>
        <taxon>Asterinidae</taxon>
        <taxon>Patiria</taxon>
    </lineage>
</organism>
<name>A0A913Z485_PATMI</name>
<comment type="subcellular location">
    <subcellularLocation>
        <location evidence="1">Membrane</location>
        <topology evidence="1">Single-pass type I membrane protein</topology>
    </subcellularLocation>
</comment>
<keyword evidence="7 10" id="KW-0472">Membrane</keyword>
<keyword evidence="13" id="KW-1185">Reference proteome</keyword>
<keyword evidence="3 10" id="KW-0812">Transmembrane</keyword>
<evidence type="ECO:0000256" key="3">
    <source>
        <dbReference type="ARBA" id="ARBA00022692"/>
    </source>
</evidence>
<accession>A0A913Z485</accession>
<keyword evidence="6 10" id="KW-1133">Transmembrane helix</keyword>
<evidence type="ECO:0000313" key="12">
    <source>
        <dbReference type="EnsemblMetazoa" id="XP_038046643.1"/>
    </source>
</evidence>
<keyword evidence="5" id="KW-0547">Nucleotide-binding</keyword>
<evidence type="ECO:0000256" key="6">
    <source>
        <dbReference type="ARBA" id="ARBA00022989"/>
    </source>
</evidence>
<dbReference type="GO" id="GO:0001653">
    <property type="term" value="F:peptide receptor activity"/>
    <property type="evidence" value="ECO:0007669"/>
    <property type="project" value="TreeGrafter"/>
</dbReference>
<dbReference type="OrthoDB" id="60033at2759"/>
<protein>
    <recommendedName>
        <fullName evidence="2">guanylate cyclase</fullName>
        <ecNumber evidence="2">4.6.1.2</ecNumber>
    </recommendedName>
</protein>
<dbReference type="GO" id="GO:0004016">
    <property type="term" value="F:adenylate cyclase activity"/>
    <property type="evidence" value="ECO:0007669"/>
    <property type="project" value="TreeGrafter"/>
</dbReference>
<proteinExistence type="predicted"/>
<keyword evidence="4" id="KW-0732">Signal</keyword>
<dbReference type="PROSITE" id="PS50125">
    <property type="entry name" value="GUANYLATE_CYCLASE_2"/>
    <property type="match status" value="1"/>
</dbReference>
<dbReference type="Pfam" id="PF07701">
    <property type="entry name" value="HNOBA"/>
    <property type="match status" value="1"/>
</dbReference>
<evidence type="ECO:0000256" key="8">
    <source>
        <dbReference type="ARBA" id="ARBA00023239"/>
    </source>
</evidence>
<feature type="transmembrane region" description="Helical" evidence="10">
    <location>
        <begin position="55"/>
        <end position="77"/>
    </location>
</feature>
<dbReference type="AlphaFoldDB" id="A0A913Z485"/>
<dbReference type="GO" id="GO:0007168">
    <property type="term" value="P:receptor guanylyl cyclase signaling pathway"/>
    <property type="evidence" value="ECO:0007669"/>
    <property type="project" value="TreeGrafter"/>
</dbReference>
<keyword evidence="9" id="KW-0141">cGMP biosynthesis</keyword>
<feature type="transmembrane region" description="Helical" evidence="10">
    <location>
        <begin position="354"/>
        <end position="375"/>
    </location>
</feature>